<comment type="caution">
    <text evidence="3">The sequence shown here is derived from an EMBL/GenBank/DDBJ whole genome shotgun (WGS) entry which is preliminary data.</text>
</comment>
<proteinExistence type="predicted"/>
<evidence type="ECO:0000259" key="2">
    <source>
        <dbReference type="Pfam" id="PF14529"/>
    </source>
</evidence>
<organism evidence="3 4">
    <name type="scientific">Cryptotermes secundus</name>
    <dbReference type="NCBI Taxonomy" id="105785"/>
    <lineage>
        <taxon>Eukaryota</taxon>
        <taxon>Metazoa</taxon>
        <taxon>Ecdysozoa</taxon>
        <taxon>Arthropoda</taxon>
        <taxon>Hexapoda</taxon>
        <taxon>Insecta</taxon>
        <taxon>Pterygota</taxon>
        <taxon>Neoptera</taxon>
        <taxon>Polyneoptera</taxon>
        <taxon>Dictyoptera</taxon>
        <taxon>Blattodea</taxon>
        <taxon>Blattoidea</taxon>
        <taxon>Termitoidae</taxon>
        <taxon>Kalotermitidae</taxon>
        <taxon>Cryptotermitinae</taxon>
        <taxon>Cryptotermes</taxon>
    </lineage>
</organism>
<dbReference type="InterPro" id="IPR036691">
    <property type="entry name" value="Endo/exonu/phosph_ase_sf"/>
</dbReference>
<feature type="domain" description="Endonuclease/exonuclease/phosphatase" evidence="2">
    <location>
        <begin position="87"/>
        <end position="201"/>
    </location>
</feature>
<dbReference type="InterPro" id="IPR005135">
    <property type="entry name" value="Endo/exonuclease/phosphatase"/>
</dbReference>
<reference evidence="3 4" key="1">
    <citation type="submission" date="2017-12" db="EMBL/GenBank/DDBJ databases">
        <title>Hemimetabolous genomes reveal molecular basis of termite eusociality.</title>
        <authorList>
            <person name="Harrison M.C."/>
            <person name="Jongepier E."/>
            <person name="Robertson H.M."/>
            <person name="Arning N."/>
            <person name="Bitard-Feildel T."/>
            <person name="Chao H."/>
            <person name="Childers C.P."/>
            <person name="Dinh H."/>
            <person name="Doddapaneni H."/>
            <person name="Dugan S."/>
            <person name="Gowin J."/>
            <person name="Greiner C."/>
            <person name="Han Y."/>
            <person name="Hu H."/>
            <person name="Hughes D.S.T."/>
            <person name="Huylmans A.-K."/>
            <person name="Kemena C."/>
            <person name="Kremer L.P.M."/>
            <person name="Lee S.L."/>
            <person name="Lopez-Ezquerra A."/>
            <person name="Mallet L."/>
            <person name="Monroy-Kuhn J.M."/>
            <person name="Moser A."/>
            <person name="Murali S.C."/>
            <person name="Muzny D.M."/>
            <person name="Otani S."/>
            <person name="Piulachs M.-D."/>
            <person name="Poelchau M."/>
            <person name="Qu J."/>
            <person name="Schaub F."/>
            <person name="Wada-Katsumata A."/>
            <person name="Worley K.C."/>
            <person name="Xie Q."/>
            <person name="Ylla G."/>
            <person name="Poulsen M."/>
            <person name="Gibbs R.A."/>
            <person name="Schal C."/>
            <person name="Richards S."/>
            <person name="Belles X."/>
            <person name="Korb J."/>
            <person name="Bornberg-Bauer E."/>
        </authorList>
    </citation>
    <scope>NUCLEOTIDE SEQUENCE [LARGE SCALE GENOMIC DNA]</scope>
    <source>
        <tissue evidence="3">Whole body</tissue>
    </source>
</reference>
<keyword evidence="4" id="KW-1185">Reference proteome</keyword>
<evidence type="ECO:0000313" key="4">
    <source>
        <dbReference type="Proteomes" id="UP000235965"/>
    </source>
</evidence>
<name>A0A2J7QVK1_9NEOP</name>
<dbReference type="AlphaFoldDB" id="A0A2J7QVK1"/>
<dbReference type="Pfam" id="PF14529">
    <property type="entry name" value="Exo_endo_phos_2"/>
    <property type="match status" value="1"/>
</dbReference>
<feature type="region of interest" description="Disordered" evidence="1">
    <location>
        <begin position="38"/>
        <end position="62"/>
    </location>
</feature>
<protein>
    <recommendedName>
        <fullName evidence="2">Endonuclease/exonuclease/phosphatase domain-containing protein</fullName>
    </recommendedName>
</protein>
<dbReference type="GO" id="GO:0003824">
    <property type="term" value="F:catalytic activity"/>
    <property type="evidence" value="ECO:0007669"/>
    <property type="project" value="InterPro"/>
</dbReference>
<dbReference type="Proteomes" id="UP000235965">
    <property type="component" value="Unassembled WGS sequence"/>
</dbReference>
<dbReference type="InParanoid" id="A0A2J7QVK1"/>
<dbReference type="Gene3D" id="3.60.10.10">
    <property type="entry name" value="Endonuclease/exonuclease/phosphatase"/>
    <property type="match status" value="1"/>
</dbReference>
<accession>A0A2J7QVK1</accession>
<sequence length="201" mass="22405">MVRILLDLDGLGWTLCSEAVLVWMRQREIEKARFGASKAGIAGSQQPGNADLPKQGETPTGTFKRLRDTTTARMTYTLGGGCEELIVTSAYLPYDSNEPPPSKELRDIVEYSELKEKQLIIGCDANAHHILWGSTDINPREQCLMEYLVCSKLNIPNQGNETTFVVCKRQEVIDLTLGTNKIGNLISNWHVSDEPSISDHR</sequence>
<evidence type="ECO:0000256" key="1">
    <source>
        <dbReference type="SAM" id="MobiDB-lite"/>
    </source>
</evidence>
<dbReference type="SUPFAM" id="SSF56219">
    <property type="entry name" value="DNase I-like"/>
    <property type="match status" value="1"/>
</dbReference>
<dbReference type="OrthoDB" id="411871at2759"/>
<gene>
    <name evidence="3" type="ORF">B7P43_G18092</name>
</gene>
<dbReference type="EMBL" id="NEVH01009906">
    <property type="protein sequence ID" value="PNF32611.1"/>
    <property type="molecule type" value="Genomic_DNA"/>
</dbReference>
<evidence type="ECO:0000313" key="3">
    <source>
        <dbReference type="EMBL" id="PNF32611.1"/>
    </source>
</evidence>